<dbReference type="SUPFAM" id="SSF49354">
    <property type="entry name" value="PapD-like"/>
    <property type="match status" value="1"/>
</dbReference>
<gene>
    <name evidence="9" type="ORF">PROFUN_06823</name>
</gene>
<evidence type="ECO:0000259" key="8">
    <source>
        <dbReference type="PROSITE" id="PS50202"/>
    </source>
</evidence>
<dbReference type="PIRSF" id="PIRSF019693">
    <property type="entry name" value="VAMP-associated"/>
    <property type="match status" value="1"/>
</dbReference>
<feature type="transmembrane region" description="Helical" evidence="7">
    <location>
        <begin position="286"/>
        <end position="308"/>
    </location>
</feature>
<evidence type="ECO:0000256" key="7">
    <source>
        <dbReference type="SAM" id="Phobius"/>
    </source>
</evidence>
<evidence type="ECO:0000256" key="5">
    <source>
        <dbReference type="ARBA" id="ARBA00023136"/>
    </source>
</evidence>
<dbReference type="InterPro" id="IPR013783">
    <property type="entry name" value="Ig-like_fold"/>
</dbReference>
<dbReference type="GO" id="GO:0005886">
    <property type="term" value="C:plasma membrane"/>
    <property type="evidence" value="ECO:0007669"/>
    <property type="project" value="TreeGrafter"/>
</dbReference>
<organism evidence="9 10">
    <name type="scientific">Planoprotostelium fungivorum</name>
    <dbReference type="NCBI Taxonomy" id="1890364"/>
    <lineage>
        <taxon>Eukaryota</taxon>
        <taxon>Amoebozoa</taxon>
        <taxon>Evosea</taxon>
        <taxon>Variosea</taxon>
        <taxon>Cavosteliida</taxon>
        <taxon>Cavosteliaceae</taxon>
        <taxon>Planoprotostelium</taxon>
    </lineage>
</organism>
<name>A0A2P6NNB1_9EUKA</name>
<dbReference type="InterPro" id="IPR016763">
    <property type="entry name" value="VAP"/>
</dbReference>
<keyword evidence="10" id="KW-1185">Reference proteome</keyword>
<dbReference type="Pfam" id="PF00635">
    <property type="entry name" value="Motile_Sperm"/>
    <property type="match status" value="1"/>
</dbReference>
<keyword evidence="4 7" id="KW-1133">Transmembrane helix</keyword>
<comment type="subcellular location">
    <subcellularLocation>
        <location evidence="1">Membrane</location>
        <topology evidence="1">Single-pass type IV membrane protein</topology>
    </subcellularLocation>
</comment>
<evidence type="ECO:0000256" key="2">
    <source>
        <dbReference type="ARBA" id="ARBA00008932"/>
    </source>
</evidence>
<reference evidence="9 10" key="1">
    <citation type="journal article" date="2018" name="Genome Biol. Evol.">
        <title>Multiple Roots of Fruiting Body Formation in Amoebozoa.</title>
        <authorList>
            <person name="Hillmann F."/>
            <person name="Forbes G."/>
            <person name="Novohradska S."/>
            <person name="Ferling I."/>
            <person name="Riege K."/>
            <person name="Groth M."/>
            <person name="Westermann M."/>
            <person name="Marz M."/>
            <person name="Spaller T."/>
            <person name="Winckler T."/>
            <person name="Schaap P."/>
            <person name="Glockner G."/>
        </authorList>
    </citation>
    <scope>NUCLEOTIDE SEQUENCE [LARGE SCALE GENOMIC DNA]</scope>
    <source>
        <strain evidence="9 10">Jena</strain>
    </source>
</reference>
<feature type="domain" description="MSP" evidence="8">
    <location>
        <begin position="10"/>
        <end position="128"/>
    </location>
</feature>
<dbReference type="EMBL" id="MDYQ01000044">
    <property type="protein sequence ID" value="PRP85454.1"/>
    <property type="molecule type" value="Genomic_DNA"/>
</dbReference>
<dbReference type="OrthoDB" id="264603at2759"/>
<protein>
    <submittedName>
        <fullName evidence="9">Vesicle-associated membrane protein-associated protein A-like</fullName>
    </submittedName>
</protein>
<feature type="region of interest" description="Disordered" evidence="6">
    <location>
        <begin position="240"/>
        <end position="271"/>
    </location>
</feature>
<dbReference type="PROSITE" id="PS50202">
    <property type="entry name" value="MSP"/>
    <property type="match status" value="1"/>
</dbReference>
<evidence type="ECO:0000313" key="10">
    <source>
        <dbReference type="Proteomes" id="UP000241769"/>
    </source>
</evidence>
<comment type="similarity">
    <text evidence="2">Belongs to the VAMP-associated protein (VAP) (TC 9.B.17) family.</text>
</comment>
<evidence type="ECO:0000256" key="4">
    <source>
        <dbReference type="ARBA" id="ARBA00022989"/>
    </source>
</evidence>
<keyword evidence="5 7" id="KW-0472">Membrane</keyword>
<accession>A0A2P6NNB1</accession>
<dbReference type="InterPro" id="IPR008962">
    <property type="entry name" value="PapD-like_sf"/>
</dbReference>
<dbReference type="InterPro" id="IPR000535">
    <property type="entry name" value="MSP_dom"/>
</dbReference>
<dbReference type="GO" id="GO:0061817">
    <property type="term" value="P:endoplasmic reticulum-plasma membrane tethering"/>
    <property type="evidence" value="ECO:0007669"/>
    <property type="project" value="TreeGrafter"/>
</dbReference>
<evidence type="ECO:0000313" key="9">
    <source>
        <dbReference type="EMBL" id="PRP85454.1"/>
    </source>
</evidence>
<evidence type="ECO:0000256" key="6">
    <source>
        <dbReference type="SAM" id="MobiDB-lite"/>
    </source>
</evidence>
<dbReference type="GO" id="GO:0005789">
    <property type="term" value="C:endoplasmic reticulum membrane"/>
    <property type="evidence" value="ECO:0007669"/>
    <property type="project" value="InterPro"/>
</dbReference>
<sequence length="309" mass="35187">MATPTAEDYPLIIVPNELSFPPPYSSSPANTVRLTNPTNRHIIFKIKTTVPKRYVVRPNTKLVLPSETVEVHITLNPKELLPGEKPKDKFQVQSAFIDAIAPGADLKEMWSRVSENGVMKQRIKCNFGGSSKYPSQPTFIPTLHNAVEISETDYSTSNESIRSPSLEEVPTRLSYHHELQRQHEESPIIHIAHGEREHNVPSSDVSGERIMKLSTDLQTANSEIQNLRKELERLNFQVNQERENNARQRKTLETKREEPTRRETEMTRHEPSVRISHSPVIAGQNALNGFTLLIFLLGLILGFLLRFIF</sequence>
<dbReference type="STRING" id="1890364.A0A2P6NNB1"/>
<dbReference type="Proteomes" id="UP000241769">
    <property type="component" value="Unassembled WGS sequence"/>
</dbReference>
<dbReference type="GO" id="GO:0090158">
    <property type="term" value="P:endoplasmic reticulum membrane organization"/>
    <property type="evidence" value="ECO:0007669"/>
    <property type="project" value="TreeGrafter"/>
</dbReference>
<dbReference type="AlphaFoldDB" id="A0A2P6NNB1"/>
<comment type="caution">
    <text evidence="9">The sequence shown here is derived from an EMBL/GenBank/DDBJ whole genome shotgun (WGS) entry which is preliminary data.</text>
</comment>
<proteinExistence type="inferred from homology"/>
<dbReference type="Gene3D" id="2.60.40.10">
    <property type="entry name" value="Immunoglobulins"/>
    <property type="match status" value="1"/>
</dbReference>
<dbReference type="InParanoid" id="A0A2P6NNB1"/>
<evidence type="ECO:0000256" key="1">
    <source>
        <dbReference type="ARBA" id="ARBA00004211"/>
    </source>
</evidence>
<dbReference type="PANTHER" id="PTHR10809:SF6">
    <property type="entry name" value="AT11025P-RELATED"/>
    <property type="match status" value="1"/>
</dbReference>
<dbReference type="PANTHER" id="PTHR10809">
    <property type="entry name" value="VESICLE-ASSOCIATED MEMBRANE PROTEIN-ASSOCIATED PROTEIN"/>
    <property type="match status" value="1"/>
</dbReference>
<evidence type="ECO:0000256" key="3">
    <source>
        <dbReference type="ARBA" id="ARBA00022692"/>
    </source>
</evidence>
<keyword evidence="3 7" id="KW-0812">Transmembrane</keyword>